<protein>
    <submittedName>
        <fullName evidence="1">Uncharacterized protein</fullName>
    </submittedName>
</protein>
<organism evidence="1 2">
    <name type="scientific">Rubroshorea leprosula</name>
    <dbReference type="NCBI Taxonomy" id="152421"/>
    <lineage>
        <taxon>Eukaryota</taxon>
        <taxon>Viridiplantae</taxon>
        <taxon>Streptophyta</taxon>
        <taxon>Embryophyta</taxon>
        <taxon>Tracheophyta</taxon>
        <taxon>Spermatophyta</taxon>
        <taxon>Magnoliopsida</taxon>
        <taxon>eudicotyledons</taxon>
        <taxon>Gunneridae</taxon>
        <taxon>Pentapetalae</taxon>
        <taxon>rosids</taxon>
        <taxon>malvids</taxon>
        <taxon>Malvales</taxon>
        <taxon>Dipterocarpaceae</taxon>
        <taxon>Rubroshorea</taxon>
    </lineage>
</organism>
<keyword evidence="2" id="KW-1185">Reference proteome</keyword>
<sequence>MKSAATSLLRFFQRQKDKLESGDRRRKDDCLGAYEQNLEMFCGVSDILQCCKMFCSTGKCSGSRLRMGYFFWSKEGSSVCEEEGLKFGRCLSAIGKNNIYTGFGKFPKLYVGFWKILQANSNLLQQFPRPWNLCSHPYIKHGCKLLWVTKTAPLVSFYWDFQFLVSIKWHCSGNQVHFHVFVNQPLSGEVGQHCQRPASPAPSFVGADALLCQAGNVHPSIAAKPLLP</sequence>
<dbReference type="EMBL" id="BPVZ01000243">
    <property type="protein sequence ID" value="GKV48010.1"/>
    <property type="molecule type" value="Genomic_DNA"/>
</dbReference>
<gene>
    <name evidence="1" type="ORF">SLEP1_g54852</name>
</gene>
<evidence type="ECO:0000313" key="1">
    <source>
        <dbReference type="EMBL" id="GKV48010.1"/>
    </source>
</evidence>
<dbReference type="AlphaFoldDB" id="A0AAV5MDP6"/>
<reference evidence="1 2" key="1">
    <citation type="journal article" date="2021" name="Commun. Biol.">
        <title>The genome of Shorea leprosula (Dipterocarpaceae) highlights the ecological relevance of drought in aseasonal tropical rainforests.</title>
        <authorList>
            <person name="Ng K.K.S."/>
            <person name="Kobayashi M.J."/>
            <person name="Fawcett J.A."/>
            <person name="Hatakeyama M."/>
            <person name="Paape T."/>
            <person name="Ng C.H."/>
            <person name="Ang C.C."/>
            <person name="Tnah L.H."/>
            <person name="Lee C.T."/>
            <person name="Nishiyama T."/>
            <person name="Sese J."/>
            <person name="O'Brien M.J."/>
            <person name="Copetti D."/>
            <person name="Mohd Noor M.I."/>
            <person name="Ong R.C."/>
            <person name="Putra M."/>
            <person name="Sireger I.Z."/>
            <person name="Indrioko S."/>
            <person name="Kosugi Y."/>
            <person name="Izuno A."/>
            <person name="Isagi Y."/>
            <person name="Lee S.L."/>
            <person name="Shimizu K.K."/>
        </authorList>
    </citation>
    <scope>NUCLEOTIDE SEQUENCE [LARGE SCALE GENOMIC DNA]</scope>
    <source>
        <strain evidence="1">214</strain>
    </source>
</reference>
<name>A0AAV5MDP6_9ROSI</name>
<dbReference type="Proteomes" id="UP001054252">
    <property type="component" value="Unassembled WGS sequence"/>
</dbReference>
<proteinExistence type="predicted"/>
<comment type="caution">
    <text evidence="1">The sequence shown here is derived from an EMBL/GenBank/DDBJ whole genome shotgun (WGS) entry which is preliminary data.</text>
</comment>
<accession>A0AAV5MDP6</accession>
<evidence type="ECO:0000313" key="2">
    <source>
        <dbReference type="Proteomes" id="UP001054252"/>
    </source>
</evidence>